<evidence type="ECO:0000313" key="1">
    <source>
        <dbReference type="EMBL" id="GGI82681.1"/>
    </source>
</evidence>
<name>A0A917JUW7_9GAMM</name>
<comment type="caution">
    <text evidence="1">The sequence shown here is derived from an EMBL/GenBank/DDBJ whole genome shotgun (WGS) entry which is preliminary data.</text>
</comment>
<dbReference type="Pfam" id="PF12694">
    <property type="entry name" value="cpYpsA"/>
    <property type="match status" value="1"/>
</dbReference>
<organism evidence="1 2">
    <name type="scientific">Legionella impletisoli</name>
    <dbReference type="NCBI Taxonomy" id="343510"/>
    <lineage>
        <taxon>Bacteria</taxon>
        <taxon>Pseudomonadati</taxon>
        <taxon>Pseudomonadota</taxon>
        <taxon>Gammaproteobacteria</taxon>
        <taxon>Legionellales</taxon>
        <taxon>Legionellaceae</taxon>
        <taxon>Legionella</taxon>
    </lineage>
</organism>
<reference evidence="1" key="2">
    <citation type="submission" date="2020-09" db="EMBL/GenBank/DDBJ databases">
        <authorList>
            <person name="Sun Q."/>
            <person name="Ohkuma M."/>
        </authorList>
    </citation>
    <scope>NUCLEOTIDE SEQUENCE</scope>
    <source>
        <strain evidence="1">JCM 13919</strain>
    </source>
</reference>
<proteinExistence type="predicted"/>
<dbReference type="EMBL" id="BMOB01000003">
    <property type="protein sequence ID" value="GGI82681.1"/>
    <property type="molecule type" value="Genomic_DNA"/>
</dbReference>
<keyword evidence="2" id="KW-1185">Reference proteome</keyword>
<accession>A0A917JUW7</accession>
<dbReference type="AlphaFoldDB" id="A0A917JUW7"/>
<dbReference type="Gene3D" id="3.40.50.450">
    <property type="match status" value="1"/>
</dbReference>
<protein>
    <recommendedName>
        <fullName evidence="3">Molybdenum carrier</fullName>
    </recommendedName>
</protein>
<reference evidence="1" key="1">
    <citation type="journal article" date="2014" name="Int. J. Syst. Evol. Microbiol.">
        <title>Complete genome sequence of Corynebacterium casei LMG S-19264T (=DSM 44701T), isolated from a smear-ripened cheese.</title>
        <authorList>
            <consortium name="US DOE Joint Genome Institute (JGI-PGF)"/>
            <person name="Walter F."/>
            <person name="Albersmeier A."/>
            <person name="Kalinowski J."/>
            <person name="Ruckert C."/>
        </authorList>
    </citation>
    <scope>NUCLEOTIDE SEQUENCE</scope>
    <source>
        <strain evidence="1">JCM 13919</strain>
    </source>
</reference>
<dbReference type="RefSeq" id="WP_131776158.1">
    <property type="nucleotide sequence ID" value="NZ_BMOB01000003.1"/>
</dbReference>
<gene>
    <name evidence="1" type="ORF">GCM10007966_09140</name>
</gene>
<dbReference type="InterPro" id="IPR024755">
    <property type="entry name" value="cpYpsA"/>
</dbReference>
<evidence type="ECO:0008006" key="3">
    <source>
        <dbReference type="Google" id="ProtNLM"/>
    </source>
</evidence>
<dbReference type="OrthoDB" id="283616at2"/>
<dbReference type="Proteomes" id="UP000630149">
    <property type="component" value="Unassembled WGS sequence"/>
</dbReference>
<sequence length="166" mass="18109">MIEKIVSGGQTGVDQAALLIASELGLEVGGWCPKGGLDENGDSILEKYESMEEASTSVPDERTKLNIRDSDGTLIIVPKWPLPERIKDGTILTIEDAKRQEKPYFIVDLSSNPDIHAVLEWATSHDIKVLNIGGPRESNSPGIYEDSCALCRELFAAFKPRIGVSL</sequence>
<evidence type="ECO:0000313" key="2">
    <source>
        <dbReference type="Proteomes" id="UP000630149"/>
    </source>
</evidence>